<evidence type="ECO:0000256" key="4">
    <source>
        <dbReference type="ARBA" id="ARBA00023139"/>
    </source>
</evidence>
<proteinExistence type="predicted"/>
<keyword evidence="7" id="KW-1185">Reference proteome</keyword>
<keyword evidence="2" id="KW-0732">Signal</keyword>
<dbReference type="Proteomes" id="UP000481583">
    <property type="component" value="Unassembled WGS sequence"/>
</dbReference>
<dbReference type="PANTHER" id="PTHR43649">
    <property type="entry name" value="ARABINOSE-BINDING PROTEIN-RELATED"/>
    <property type="match status" value="1"/>
</dbReference>
<keyword evidence="5" id="KW-0449">Lipoprotein</keyword>
<reference evidence="6 7" key="1">
    <citation type="submission" date="2020-02" db="EMBL/GenBank/DDBJ databases">
        <title>Whole-genome analyses of novel actinobacteria.</title>
        <authorList>
            <person name="Sahin N."/>
        </authorList>
    </citation>
    <scope>NUCLEOTIDE SEQUENCE [LARGE SCALE GENOMIC DNA]</scope>
    <source>
        <strain evidence="6 7">A7024</strain>
    </source>
</reference>
<dbReference type="Gene3D" id="3.40.190.10">
    <property type="entry name" value="Periplasmic binding protein-like II"/>
    <property type="match status" value="1"/>
</dbReference>
<dbReference type="InterPro" id="IPR050490">
    <property type="entry name" value="Bact_solute-bd_prot1"/>
</dbReference>
<keyword evidence="1" id="KW-1003">Cell membrane</keyword>
<dbReference type="PANTHER" id="PTHR43649:SF33">
    <property type="entry name" value="POLYGALACTURONAN_RHAMNOGALACTURONAN-BINDING PROTEIN YTCQ"/>
    <property type="match status" value="1"/>
</dbReference>
<evidence type="ECO:0000256" key="1">
    <source>
        <dbReference type="ARBA" id="ARBA00022475"/>
    </source>
</evidence>
<accession>A0A6G4TW75</accession>
<dbReference type="InterPro" id="IPR006059">
    <property type="entry name" value="SBP"/>
</dbReference>
<evidence type="ECO:0000256" key="2">
    <source>
        <dbReference type="ARBA" id="ARBA00022729"/>
    </source>
</evidence>
<keyword evidence="3" id="KW-0472">Membrane</keyword>
<comment type="caution">
    <text evidence="6">The sequence shown here is derived from an EMBL/GenBank/DDBJ whole genome shotgun (WGS) entry which is preliminary data.</text>
</comment>
<sequence>MPPESGPAAVVEAFQRKFPQHKVTYTRYVNDDRGNLKLDTALQGGVDIDVYFTYGLGPLALRAGSGLAADLTDQVRRAPELRPFLDTEQPRAYFDNGRVKGLATASVPSFVMFNEKLRRQAGVELPHEWTIEEYRATAKRLTTADTVGAYRVPDVARIALGPDYWYDGDRSNFGDPHFEQEFRIGQEMIAEGSAFRWTEVLSRHLDVYQQNAFLGEEFHLWPTWPFNLRYLRDAKMYPHDFKVSFAPLPTVDGRDWNSGECGNFLMVNPKSPKQEVAWEFIKFYLTEGSGPMLSAGQLPSLSNLSEDQVISGMLGEEPERYFDVESFRRVVLDPKLKLATGTRLTAFPEIRLAEKQQRDLCWLGEKAPGPAIRDVRRVADAAIARNDRRP</sequence>
<gene>
    <name evidence="6" type="ORF">G5C51_10010</name>
</gene>
<dbReference type="EMBL" id="JAAKZV010000030">
    <property type="protein sequence ID" value="NGN64235.1"/>
    <property type="molecule type" value="Genomic_DNA"/>
</dbReference>
<dbReference type="Pfam" id="PF01547">
    <property type="entry name" value="SBP_bac_1"/>
    <property type="match status" value="1"/>
</dbReference>
<evidence type="ECO:0000256" key="3">
    <source>
        <dbReference type="ARBA" id="ARBA00023136"/>
    </source>
</evidence>
<organism evidence="6 7">
    <name type="scientific">Streptomyces coryli</name>
    <dbReference type="NCBI Taxonomy" id="1128680"/>
    <lineage>
        <taxon>Bacteria</taxon>
        <taxon>Bacillati</taxon>
        <taxon>Actinomycetota</taxon>
        <taxon>Actinomycetes</taxon>
        <taxon>Kitasatosporales</taxon>
        <taxon>Streptomycetaceae</taxon>
        <taxon>Streptomyces</taxon>
    </lineage>
</organism>
<evidence type="ECO:0000313" key="6">
    <source>
        <dbReference type="EMBL" id="NGN64235.1"/>
    </source>
</evidence>
<dbReference type="SUPFAM" id="SSF53850">
    <property type="entry name" value="Periplasmic binding protein-like II"/>
    <property type="match status" value="1"/>
</dbReference>
<name>A0A6G4TW75_9ACTN</name>
<protein>
    <submittedName>
        <fullName evidence="6">Extracellular solute-binding protein</fullName>
    </submittedName>
</protein>
<evidence type="ECO:0000256" key="5">
    <source>
        <dbReference type="ARBA" id="ARBA00023288"/>
    </source>
</evidence>
<evidence type="ECO:0000313" key="7">
    <source>
        <dbReference type="Proteomes" id="UP000481583"/>
    </source>
</evidence>
<dbReference type="AlphaFoldDB" id="A0A6G4TW75"/>
<keyword evidence="4" id="KW-0564">Palmitate</keyword>